<comment type="caution">
    <text evidence="2">The sequence shown here is derived from an EMBL/GenBank/DDBJ whole genome shotgun (WGS) entry which is preliminary data.</text>
</comment>
<reference evidence="2" key="1">
    <citation type="submission" date="2022-08" db="EMBL/GenBank/DDBJ databases">
        <authorList>
            <person name="Tistechok S."/>
            <person name="Samborskyy M."/>
            <person name="Roman I."/>
        </authorList>
    </citation>
    <scope>NUCLEOTIDE SEQUENCE</scope>
    <source>
        <strain evidence="2">DSM 103496</strain>
    </source>
</reference>
<dbReference type="Proteomes" id="UP001141259">
    <property type="component" value="Unassembled WGS sequence"/>
</dbReference>
<proteinExistence type="predicted"/>
<dbReference type="EMBL" id="JANYMP010000038">
    <property type="protein sequence ID" value="MCS7483895.1"/>
    <property type="molecule type" value="Genomic_DNA"/>
</dbReference>
<feature type="compositionally biased region" description="Low complexity" evidence="1">
    <location>
        <begin position="48"/>
        <end position="75"/>
    </location>
</feature>
<keyword evidence="3" id="KW-1185">Reference proteome</keyword>
<evidence type="ECO:0000313" key="3">
    <source>
        <dbReference type="Proteomes" id="UP001141259"/>
    </source>
</evidence>
<sequence length="84" mass="8701">MGGRKVRSAGDIPVEVVQHGRQRLADVPEVGPALERAWSAGSAGGSGCRAAAASARPRRAATTSTSTSPTSRRGPFTGSSRRRR</sequence>
<feature type="region of interest" description="Disordered" evidence="1">
    <location>
        <begin position="38"/>
        <end position="84"/>
    </location>
</feature>
<gene>
    <name evidence="2" type="ORF">NZH93_44275</name>
</gene>
<accession>A0A9X2VVU5</accession>
<protein>
    <submittedName>
        <fullName evidence="2">Uncharacterized protein</fullName>
    </submittedName>
</protein>
<dbReference type="AlphaFoldDB" id="A0A9X2VVU5"/>
<evidence type="ECO:0000256" key="1">
    <source>
        <dbReference type="SAM" id="MobiDB-lite"/>
    </source>
</evidence>
<evidence type="ECO:0000313" key="2">
    <source>
        <dbReference type="EMBL" id="MCS7483895.1"/>
    </source>
</evidence>
<name>A0A9X2VVU5_9PSEU</name>
<organism evidence="2 3">
    <name type="scientific">Umezawaea endophytica</name>
    <dbReference type="NCBI Taxonomy" id="1654476"/>
    <lineage>
        <taxon>Bacteria</taxon>
        <taxon>Bacillati</taxon>
        <taxon>Actinomycetota</taxon>
        <taxon>Actinomycetes</taxon>
        <taxon>Pseudonocardiales</taxon>
        <taxon>Pseudonocardiaceae</taxon>
        <taxon>Umezawaea</taxon>
    </lineage>
</organism>
<dbReference type="RefSeq" id="WP_259629346.1">
    <property type="nucleotide sequence ID" value="NZ_JANYMP010000038.1"/>
</dbReference>